<gene>
    <name evidence="1" type="ORF">NDU88_001906</name>
</gene>
<organism evidence="1 2">
    <name type="scientific">Pleurodeles waltl</name>
    <name type="common">Iberian ribbed newt</name>
    <dbReference type="NCBI Taxonomy" id="8319"/>
    <lineage>
        <taxon>Eukaryota</taxon>
        <taxon>Metazoa</taxon>
        <taxon>Chordata</taxon>
        <taxon>Craniata</taxon>
        <taxon>Vertebrata</taxon>
        <taxon>Euteleostomi</taxon>
        <taxon>Amphibia</taxon>
        <taxon>Batrachia</taxon>
        <taxon>Caudata</taxon>
        <taxon>Salamandroidea</taxon>
        <taxon>Salamandridae</taxon>
        <taxon>Pleurodelinae</taxon>
        <taxon>Pleurodeles</taxon>
    </lineage>
</organism>
<accession>A0AAV7SDF9</accession>
<keyword evidence="2" id="KW-1185">Reference proteome</keyword>
<evidence type="ECO:0000313" key="2">
    <source>
        <dbReference type="Proteomes" id="UP001066276"/>
    </source>
</evidence>
<dbReference type="Proteomes" id="UP001066276">
    <property type="component" value="Chromosome 4_2"/>
</dbReference>
<protein>
    <submittedName>
        <fullName evidence="1">Uncharacterized protein</fullName>
    </submittedName>
</protein>
<sequence length="135" mass="14177">MAVKLLQQLCIIGKGGQPGHRGKVDFNGRAVRNVEFMGAVVAEIRCPGVADVAASARWPLRLKCHEATGALGEPDVLGRLVVWDRLGQLTAGPSPPPPRRPGEHFQLSQTCAAEVAGWPSAALSATLVAHAGDSR</sequence>
<proteinExistence type="predicted"/>
<comment type="caution">
    <text evidence="1">The sequence shown here is derived from an EMBL/GenBank/DDBJ whole genome shotgun (WGS) entry which is preliminary data.</text>
</comment>
<reference evidence="1" key="1">
    <citation type="journal article" date="2022" name="bioRxiv">
        <title>Sequencing and chromosome-scale assembly of the giantPleurodeles waltlgenome.</title>
        <authorList>
            <person name="Brown T."/>
            <person name="Elewa A."/>
            <person name="Iarovenko S."/>
            <person name="Subramanian E."/>
            <person name="Araus A.J."/>
            <person name="Petzold A."/>
            <person name="Susuki M."/>
            <person name="Suzuki K.-i.T."/>
            <person name="Hayashi T."/>
            <person name="Toyoda A."/>
            <person name="Oliveira C."/>
            <person name="Osipova E."/>
            <person name="Leigh N.D."/>
            <person name="Simon A."/>
            <person name="Yun M.H."/>
        </authorList>
    </citation>
    <scope>NUCLEOTIDE SEQUENCE</scope>
    <source>
        <strain evidence="1">20211129_DDA</strain>
        <tissue evidence="1">Liver</tissue>
    </source>
</reference>
<evidence type="ECO:0000313" key="1">
    <source>
        <dbReference type="EMBL" id="KAJ1161420.1"/>
    </source>
</evidence>
<dbReference type="EMBL" id="JANPWB010000008">
    <property type="protein sequence ID" value="KAJ1161420.1"/>
    <property type="molecule type" value="Genomic_DNA"/>
</dbReference>
<name>A0AAV7SDF9_PLEWA</name>
<dbReference type="AlphaFoldDB" id="A0AAV7SDF9"/>